<dbReference type="GO" id="GO:0033539">
    <property type="term" value="P:fatty acid beta-oxidation using acyl-CoA dehydrogenase"/>
    <property type="evidence" value="ECO:0007669"/>
    <property type="project" value="TreeGrafter"/>
</dbReference>
<dbReference type="SUPFAM" id="SSF52467">
    <property type="entry name" value="DHS-like NAD/FAD-binding domain"/>
    <property type="match status" value="1"/>
</dbReference>
<reference evidence="5" key="1">
    <citation type="submission" date="2017-09" db="EMBL/GenBank/DDBJ databases">
        <title>Metaegenomics of thermophilic ammonia-oxidizing enrichment culture.</title>
        <authorList>
            <person name="Kato S."/>
            <person name="Suzuki K."/>
        </authorList>
    </citation>
    <scope>NUCLEOTIDE SEQUENCE [LARGE SCALE GENOMIC DNA]</scope>
</reference>
<dbReference type="InterPro" id="IPR033947">
    <property type="entry name" value="ETF_alpha_N"/>
</dbReference>
<dbReference type="Gene3D" id="3.40.50.1220">
    <property type="entry name" value="TPP-binding domain"/>
    <property type="match status" value="1"/>
</dbReference>
<dbReference type="InterPro" id="IPR001308">
    <property type="entry name" value="ETF_a/FixB"/>
</dbReference>
<dbReference type="Proteomes" id="UP000236642">
    <property type="component" value="Unassembled WGS sequence"/>
</dbReference>
<keyword evidence="4" id="KW-0560">Oxidoreductase</keyword>
<dbReference type="CDD" id="cd01715">
    <property type="entry name" value="ETF_alpha"/>
    <property type="match status" value="1"/>
</dbReference>
<dbReference type="AlphaFoldDB" id="A0A2H5Y6Z9"/>
<feature type="binding site" evidence="2">
    <location>
        <position position="227"/>
    </location>
    <ligand>
        <name>FAD</name>
        <dbReference type="ChEBI" id="CHEBI:57692"/>
    </ligand>
</feature>
<dbReference type="InterPro" id="IPR029035">
    <property type="entry name" value="DHS-like_NAD/FAD-binding_dom"/>
</dbReference>
<dbReference type="GO" id="GO:0009055">
    <property type="term" value="F:electron transfer activity"/>
    <property type="evidence" value="ECO:0007669"/>
    <property type="project" value="InterPro"/>
</dbReference>
<dbReference type="Gene3D" id="3.40.50.620">
    <property type="entry name" value="HUPs"/>
    <property type="match status" value="1"/>
</dbReference>
<evidence type="ECO:0000259" key="3">
    <source>
        <dbReference type="SMART" id="SM00893"/>
    </source>
</evidence>
<proteinExistence type="inferred from homology"/>
<evidence type="ECO:0000256" key="1">
    <source>
        <dbReference type="ARBA" id="ARBA00005817"/>
    </source>
</evidence>
<evidence type="ECO:0000313" key="4">
    <source>
        <dbReference type="EMBL" id="GBD09148.1"/>
    </source>
</evidence>
<dbReference type="GO" id="GO:0016491">
    <property type="term" value="F:oxidoreductase activity"/>
    <property type="evidence" value="ECO:0007669"/>
    <property type="project" value="UniProtKB-KW"/>
</dbReference>
<dbReference type="EMBL" id="BEHY01000028">
    <property type="protein sequence ID" value="GBD09148.1"/>
    <property type="molecule type" value="Genomic_DNA"/>
</dbReference>
<comment type="similarity">
    <text evidence="1">Belongs to the ETF alpha-subunit/FixB family.</text>
</comment>
<feature type="binding site" evidence="2">
    <location>
        <position position="302"/>
    </location>
    <ligand>
        <name>FAD</name>
        <dbReference type="ChEBI" id="CHEBI:57692"/>
    </ligand>
</feature>
<dbReference type="SMART" id="SM00893">
    <property type="entry name" value="ETF"/>
    <property type="match status" value="1"/>
</dbReference>
<dbReference type="InterPro" id="IPR014730">
    <property type="entry name" value="ETF_a/b_N"/>
</dbReference>
<name>A0A2H5Y6Z9_9CHLR</name>
<protein>
    <submittedName>
        <fullName evidence="4">Caffeyl-CoA reductase-Etf complex subunit CarE</fullName>
        <ecNumber evidence="4">1.3.1.108</ecNumber>
    </submittedName>
</protein>
<dbReference type="Pfam" id="PF00766">
    <property type="entry name" value="ETF_alpha"/>
    <property type="match status" value="1"/>
</dbReference>
<evidence type="ECO:0000256" key="2">
    <source>
        <dbReference type="PIRSR" id="PIRSR000089-1"/>
    </source>
</evidence>
<comment type="caution">
    <text evidence="4">The sequence shown here is derived from an EMBL/GenBank/DDBJ whole genome shotgun (WGS) entry which is preliminary data.</text>
</comment>
<accession>A0A2H5Y6Z9</accession>
<dbReference type="PIRSF" id="PIRSF000089">
    <property type="entry name" value="Electra_flavoP_a"/>
    <property type="match status" value="1"/>
</dbReference>
<keyword evidence="2" id="KW-0285">Flavoprotein</keyword>
<dbReference type="PANTHER" id="PTHR43153">
    <property type="entry name" value="ELECTRON TRANSFER FLAVOPROTEIN ALPHA"/>
    <property type="match status" value="1"/>
</dbReference>
<keyword evidence="2" id="KW-0274">FAD</keyword>
<organism evidence="4 5">
    <name type="scientific">Candidatus Thermoflexus japonica</name>
    <dbReference type="NCBI Taxonomy" id="2035417"/>
    <lineage>
        <taxon>Bacteria</taxon>
        <taxon>Bacillati</taxon>
        <taxon>Chloroflexota</taxon>
        <taxon>Thermoflexia</taxon>
        <taxon>Thermoflexales</taxon>
        <taxon>Thermoflexaceae</taxon>
        <taxon>Thermoflexus</taxon>
    </lineage>
</organism>
<evidence type="ECO:0000313" key="5">
    <source>
        <dbReference type="Proteomes" id="UP000236642"/>
    </source>
</evidence>
<dbReference type="PANTHER" id="PTHR43153:SF1">
    <property type="entry name" value="ELECTRON TRANSFER FLAVOPROTEIN SUBUNIT ALPHA, MITOCHONDRIAL"/>
    <property type="match status" value="1"/>
</dbReference>
<dbReference type="Pfam" id="PF01012">
    <property type="entry name" value="ETF"/>
    <property type="match status" value="1"/>
</dbReference>
<dbReference type="GO" id="GO:0050660">
    <property type="term" value="F:flavin adenine dinucleotide binding"/>
    <property type="evidence" value="ECO:0007669"/>
    <property type="project" value="InterPro"/>
</dbReference>
<dbReference type="InterPro" id="IPR014731">
    <property type="entry name" value="ETF_asu_C"/>
</dbReference>
<feature type="binding site" evidence="2">
    <location>
        <begin position="250"/>
        <end position="251"/>
    </location>
    <ligand>
        <name>FAD</name>
        <dbReference type="ChEBI" id="CHEBI:57692"/>
    </ligand>
</feature>
<dbReference type="EC" id="1.3.1.108" evidence="4"/>
<feature type="binding site" evidence="2">
    <location>
        <begin position="264"/>
        <end position="268"/>
    </location>
    <ligand>
        <name>FAD</name>
        <dbReference type="ChEBI" id="CHEBI:57692"/>
    </ligand>
</feature>
<feature type="domain" description="Electron transfer flavoprotein alpha/beta-subunit N-terminal" evidence="3">
    <location>
        <begin position="15"/>
        <end position="205"/>
    </location>
</feature>
<sequence length="339" mass="36213">MAASLYGPEEAQSAFWIYLEHEQRALERVSLELLSKARALADAAGWRVAGLLLGHRVEPMVEDAFAWGADEVWVADHPLLEPFTVEAHTAIAFQAILRGRPSVFLCGATPNGRDLAGRLAVRLRTGLTADCTDLRLDLEKGGVLIGEVTGFGGGIVALITMPNHRPQMATVRPGVFPLATPQRGRTGVVIPLEVDLHPEALRTRVVERVVGRGVDLTQAPVLVVGGRGIHGRFDLLQELASLLGGEVGATRPPVDEGWIDRERQVGQTGVVCRPKVALVCGASGAFQFVVGIQNAGTVIAINTDPEAPIFEFADYGVVGDALQVIPALIEALRAERVMA</sequence>
<dbReference type="SUPFAM" id="SSF52402">
    <property type="entry name" value="Adenine nucleotide alpha hydrolases-like"/>
    <property type="match status" value="1"/>
</dbReference>
<gene>
    <name evidence="4" type="primary">carE_2</name>
    <name evidence="4" type="ORF">HRbin22_01395</name>
</gene>
<comment type="cofactor">
    <cofactor evidence="2">
        <name>FAD</name>
        <dbReference type="ChEBI" id="CHEBI:57692"/>
    </cofactor>
    <text evidence="2">Binds 1 FAD per dimer.</text>
</comment>
<dbReference type="InterPro" id="IPR014729">
    <property type="entry name" value="Rossmann-like_a/b/a_fold"/>
</dbReference>